<dbReference type="GO" id="GO:0043130">
    <property type="term" value="F:ubiquitin binding"/>
    <property type="evidence" value="ECO:0007669"/>
    <property type="project" value="TreeGrafter"/>
</dbReference>
<feature type="compositionally biased region" description="Pro residues" evidence="9">
    <location>
        <begin position="167"/>
        <end position="179"/>
    </location>
</feature>
<feature type="compositionally biased region" description="Pro residues" evidence="9">
    <location>
        <begin position="328"/>
        <end position="339"/>
    </location>
</feature>
<dbReference type="InterPro" id="IPR037202">
    <property type="entry name" value="ESCRT_assembly_dom"/>
</dbReference>
<feature type="compositionally biased region" description="Pro residues" evidence="9">
    <location>
        <begin position="405"/>
        <end position="435"/>
    </location>
</feature>
<evidence type="ECO:0000256" key="4">
    <source>
        <dbReference type="ARBA" id="ARBA00022753"/>
    </source>
</evidence>
<dbReference type="GO" id="GO:0072666">
    <property type="term" value="P:establishment of protein localization to vacuole"/>
    <property type="evidence" value="ECO:0007669"/>
    <property type="project" value="UniProtKB-ARBA"/>
</dbReference>
<evidence type="ECO:0000259" key="11">
    <source>
        <dbReference type="PROSITE" id="PS51322"/>
    </source>
</evidence>
<dbReference type="InterPro" id="IPR017916">
    <property type="entry name" value="SB_dom"/>
</dbReference>
<comment type="similarity">
    <text evidence="2">Belongs to the ubiquitin-conjugating enzyme family. UEV subfamily.</text>
</comment>
<feature type="region of interest" description="Disordered" evidence="9">
    <location>
        <begin position="152"/>
        <end position="476"/>
    </location>
</feature>
<feature type="domain" description="UEV" evidence="11">
    <location>
        <begin position="14"/>
        <end position="158"/>
    </location>
</feature>
<feature type="compositionally biased region" description="Low complexity" evidence="9">
    <location>
        <begin position="443"/>
        <end position="462"/>
    </location>
</feature>
<reference evidence="12 13" key="1">
    <citation type="journal article" date="2018" name="Nat. Ecol. Evol.">
        <title>Pezizomycetes genomes reveal the molecular basis of ectomycorrhizal truffle lifestyle.</title>
        <authorList>
            <person name="Murat C."/>
            <person name="Payen T."/>
            <person name="Noel B."/>
            <person name="Kuo A."/>
            <person name="Morin E."/>
            <person name="Chen J."/>
            <person name="Kohler A."/>
            <person name="Krizsan K."/>
            <person name="Balestrini R."/>
            <person name="Da Silva C."/>
            <person name="Montanini B."/>
            <person name="Hainaut M."/>
            <person name="Levati E."/>
            <person name="Barry K.W."/>
            <person name="Belfiori B."/>
            <person name="Cichocki N."/>
            <person name="Clum A."/>
            <person name="Dockter R.B."/>
            <person name="Fauchery L."/>
            <person name="Guy J."/>
            <person name="Iotti M."/>
            <person name="Le Tacon F."/>
            <person name="Lindquist E.A."/>
            <person name="Lipzen A."/>
            <person name="Malagnac F."/>
            <person name="Mello A."/>
            <person name="Molinier V."/>
            <person name="Miyauchi S."/>
            <person name="Poulain J."/>
            <person name="Riccioni C."/>
            <person name="Rubini A."/>
            <person name="Sitrit Y."/>
            <person name="Splivallo R."/>
            <person name="Traeger S."/>
            <person name="Wang M."/>
            <person name="Zifcakova L."/>
            <person name="Wipf D."/>
            <person name="Zambonelli A."/>
            <person name="Paolocci F."/>
            <person name="Nowrousian M."/>
            <person name="Ottonello S."/>
            <person name="Baldrian P."/>
            <person name="Spatafora J.W."/>
            <person name="Henrissat B."/>
            <person name="Nagy L.G."/>
            <person name="Aury J.M."/>
            <person name="Wincker P."/>
            <person name="Grigoriev I.V."/>
            <person name="Bonfante P."/>
            <person name="Martin F.M."/>
        </authorList>
    </citation>
    <scope>NUCLEOTIDE SEQUENCE [LARGE SCALE GENOMIC DNA]</scope>
    <source>
        <strain evidence="12 13">ATCC MYA-4762</strain>
    </source>
</reference>
<evidence type="ECO:0000256" key="5">
    <source>
        <dbReference type="ARBA" id="ARBA00022927"/>
    </source>
</evidence>
<feature type="coiled-coil region" evidence="8">
    <location>
        <begin position="503"/>
        <end position="533"/>
    </location>
</feature>
<feature type="domain" description="SB" evidence="10">
    <location>
        <begin position="579"/>
        <end position="647"/>
    </location>
</feature>
<proteinExistence type="inferred from homology"/>
<dbReference type="SUPFAM" id="SSF54495">
    <property type="entry name" value="UBC-like"/>
    <property type="match status" value="1"/>
</dbReference>
<feature type="compositionally biased region" description="Low complexity" evidence="9">
    <location>
        <begin position="393"/>
        <end position="404"/>
    </location>
</feature>
<dbReference type="Pfam" id="PF05743">
    <property type="entry name" value="UEV"/>
    <property type="match status" value="1"/>
</dbReference>
<dbReference type="Gene3D" id="6.10.140.820">
    <property type="match status" value="1"/>
</dbReference>
<feature type="compositionally biased region" description="Pro residues" evidence="9">
    <location>
        <begin position="227"/>
        <end position="238"/>
    </location>
</feature>
<dbReference type="PROSITE" id="PS51312">
    <property type="entry name" value="SB"/>
    <property type="match status" value="1"/>
</dbReference>
<sequence length="654" mass="71103">MSATANPNDRITPQLLQWLHTVITPAYIDPRRTYGDVVQALRNIPSLSPRTDVYTHETGHHELLLLLHGTLPVNFRGATYNIPIHVWIPQRYPHQAPMAFVVPHKDMLIRPGNHVDGNGRCYHPYLTGWGEYFDSNLVDLCDVLKGVFGREPPVYTRGPTQQRPQPQQTPTPPPVPPLPVELGRRGENISEPARYTSPPPMPGGTLVHPPSLPREVAPLTSLQPQQRGPPVPPPPPPKPGKEGGQVRGHSRSNSLPGVGGVSIPPPLPPAPHRQQQQPQPQYVASPVPPPIPGRPASVPYGTPYTQPPPPPIQQYGPLRTGPVHHPASTPPALPPPPPLHMRFPTARGVGGGGPPLPPLPTTSQQGQLPFAGPSSSSFPTLYIPSPLNPSPLPNSAIPPSYQHRSPPPPPQQSQPPPSQPPPPLQPPKQPQTQPPKPKKKIPDLLSNPDTDLLLSLPSSSISNANTPPPPLPPNPQKDHVIHSISLALHNLALQSSQKTQAALEQAASQREALLRAEQKMLQEQNELQKIEAVAEMDIGIFRERISMAENLIHEVGNGGEEGGGKWSVPDADNLVVASTVVHGQLYDLVTEEMAVEEAMFVLGRALDKERVGLDVFLKHMRTLAREQFIIRATIKKIVGMIRLEEGEGRKGGRE</sequence>
<dbReference type="Gene3D" id="3.10.110.10">
    <property type="entry name" value="Ubiquitin Conjugating Enzyme"/>
    <property type="match status" value="1"/>
</dbReference>
<dbReference type="EMBL" id="ML121548">
    <property type="protein sequence ID" value="RPB23183.1"/>
    <property type="molecule type" value="Genomic_DNA"/>
</dbReference>
<gene>
    <name evidence="12" type="ORF">L211DRAFT_301230</name>
</gene>
<dbReference type="SUPFAM" id="SSF140111">
    <property type="entry name" value="Endosomal sorting complex assembly domain"/>
    <property type="match status" value="1"/>
</dbReference>
<dbReference type="Pfam" id="PF09454">
    <property type="entry name" value="Vps23_core"/>
    <property type="match status" value="1"/>
</dbReference>
<keyword evidence="13" id="KW-1185">Reference proteome</keyword>
<organism evidence="12 13">
    <name type="scientific">Terfezia boudieri ATCC MYA-4762</name>
    <dbReference type="NCBI Taxonomy" id="1051890"/>
    <lineage>
        <taxon>Eukaryota</taxon>
        <taxon>Fungi</taxon>
        <taxon>Dikarya</taxon>
        <taxon>Ascomycota</taxon>
        <taxon>Pezizomycotina</taxon>
        <taxon>Pezizomycetes</taxon>
        <taxon>Pezizales</taxon>
        <taxon>Pezizaceae</taxon>
        <taxon>Terfezia</taxon>
    </lineage>
</organism>
<dbReference type="FunCoup" id="A0A3N4LJU0">
    <property type="interactions" value="563"/>
</dbReference>
<keyword evidence="3 7" id="KW-0813">Transport</keyword>
<evidence type="ECO:0000256" key="3">
    <source>
        <dbReference type="ARBA" id="ARBA00022448"/>
    </source>
</evidence>
<evidence type="ECO:0000313" key="13">
    <source>
        <dbReference type="Proteomes" id="UP000267821"/>
    </source>
</evidence>
<dbReference type="OrthoDB" id="306304at2759"/>
<feature type="compositionally biased region" description="Low complexity" evidence="9">
    <location>
        <begin position="294"/>
        <end position="304"/>
    </location>
</feature>
<feature type="compositionally biased region" description="Low complexity" evidence="9">
    <location>
        <begin position="272"/>
        <end position="285"/>
    </location>
</feature>
<evidence type="ECO:0000313" key="12">
    <source>
        <dbReference type="EMBL" id="RPB23183.1"/>
    </source>
</evidence>
<dbReference type="InterPro" id="IPR008883">
    <property type="entry name" value="UEV_N"/>
</dbReference>
<name>A0A3N4LJU0_9PEZI</name>
<evidence type="ECO:0000256" key="7">
    <source>
        <dbReference type="PROSITE-ProRule" id="PRU00644"/>
    </source>
</evidence>
<keyword evidence="4" id="KW-0967">Endosome</keyword>
<keyword evidence="5 7" id="KW-0653">Protein transport</keyword>
<accession>A0A3N4LJU0</accession>
<feature type="compositionally biased region" description="Pro residues" evidence="9">
    <location>
        <begin position="466"/>
        <end position="475"/>
    </location>
</feature>
<dbReference type="CDD" id="cd11685">
    <property type="entry name" value="UEV_TSG101-like"/>
    <property type="match status" value="1"/>
</dbReference>
<evidence type="ECO:0000256" key="8">
    <source>
        <dbReference type="SAM" id="Coils"/>
    </source>
</evidence>
<dbReference type="PROSITE" id="PS51322">
    <property type="entry name" value="UEV"/>
    <property type="match status" value="1"/>
</dbReference>
<dbReference type="InParanoid" id="A0A3N4LJU0"/>
<dbReference type="InterPro" id="IPR016135">
    <property type="entry name" value="UBQ-conjugating_enzyme/RWD"/>
</dbReference>
<evidence type="ECO:0000259" key="10">
    <source>
        <dbReference type="PROSITE" id="PS51312"/>
    </source>
</evidence>
<protein>
    <submittedName>
        <fullName evidence="12">UEV-domain-containing protein</fullName>
    </submittedName>
</protein>
<dbReference type="GO" id="GO:0006886">
    <property type="term" value="P:intracellular protein transport"/>
    <property type="evidence" value="ECO:0007669"/>
    <property type="project" value="UniProtKB-ARBA"/>
</dbReference>
<dbReference type="Proteomes" id="UP000267821">
    <property type="component" value="Unassembled WGS sequence"/>
</dbReference>
<evidence type="ECO:0000256" key="2">
    <source>
        <dbReference type="ARBA" id="ARBA00009594"/>
    </source>
</evidence>
<dbReference type="AlphaFoldDB" id="A0A3N4LJU0"/>
<keyword evidence="6 8" id="KW-0175">Coiled coil</keyword>
<comment type="subcellular location">
    <subcellularLocation>
        <location evidence="1">Endosome</location>
    </subcellularLocation>
</comment>
<evidence type="ECO:0000256" key="1">
    <source>
        <dbReference type="ARBA" id="ARBA00004177"/>
    </source>
</evidence>
<dbReference type="STRING" id="1051890.A0A3N4LJU0"/>
<evidence type="ECO:0000256" key="9">
    <source>
        <dbReference type="SAM" id="MobiDB-lite"/>
    </source>
</evidence>
<dbReference type="PANTHER" id="PTHR23306">
    <property type="entry name" value="TUMOR SUSCEPTIBILITY GENE 101 PROTEIN-RELATED"/>
    <property type="match status" value="1"/>
</dbReference>
<dbReference type="InterPro" id="IPR052070">
    <property type="entry name" value="ESCRT-I_UEV_domain"/>
</dbReference>
<dbReference type="GO" id="GO:0000813">
    <property type="term" value="C:ESCRT I complex"/>
    <property type="evidence" value="ECO:0007669"/>
    <property type="project" value="TreeGrafter"/>
</dbReference>
<evidence type="ECO:0000256" key="6">
    <source>
        <dbReference type="ARBA" id="ARBA00023054"/>
    </source>
</evidence>
<dbReference type="GO" id="GO:0043162">
    <property type="term" value="P:ubiquitin-dependent protein catabolic process via the multivesicular body sorting pathway"/>
    <property type="evidence" value="ECO:0007669"/>
    <property type="project" value="UniProtKB-ARBA"/>
</dbReference>
<dbReference type="PANTHER" id="PTHR23306:SF3">
    <property type="entry name" value="TUMOR SUPPRESSOR PROTEIN 101"/>
    <property type="match status" value="1"/>
</dbReference>